<name>A0A484BTH8_DRONA</name>
<keyword evidence="4" id="KW-1185">Reference proteome</keyword>
<keyword evidence="2" id="KW-0472">Membrane</keyword>
<feature type="transmembrane region" description="Helical" evidence="2">
    <location>
        <begin position="103"/>
        <end position="131"/>
    </location>
</feature>
<feature type="transmembrane region" description="Helical" evidence="2">
    <location>
        <begin position="202"/>
        <end position="224"/>
    </location>
</feature>
<evidence type="ECO:0008006" key="5">
    <source>
        <dbReference type="Google" id="ProtNLM"/>
    </source>
</evidence>
<proteinExistence type="predicted"/>
<dbReference type="OMA" id="YRERSGC"/>
<feature type="region of interest" description="Disordered" evidence="1">
    <location>
        <begin position="245"/>
        <end position="265"/>
    </location>
</feature>
<evidence type="ECO:0000313" key="4">
    <source>
        <dbReference type="Proteomes" id="UP000295192"/>
    </source>
</evidence>
<dbReference type="Proteomes" id="UP000295192">
    <property type="component" value="Unassembled WGS sequence"/>
</dbReference>
<dbReference type="EMBL" id="LSRL02000010">
    <property type="protein sequence ID" value="TDG51175.1"/>
    <property type="molecule type" value="Genomic_DNA"/>
</dbReference>
<keyword evidence="2" id="KW-1133">Transmembrane helix</keyword>
<keyword evidence="2" id="KW-0812">Transmembrane</keyword>
<sequence length="291" mass="34516">MVILLLMGLWKYVEWPKIIQFTLIYLGIVLEWLCIYIVYRYCLSIVRVQFEENGSSNKKKKLSPHKNQQKNQKEIWKPQRNQESPCPLFQLELKRWLNEMENYLVVCSYAIAILDLLSAVLFAGVSCMLYVQHRHWTSLAALLFSFVWICIIIVLLLGIYRRQLNFVRYWLVFTCLGIMLDALLLLYGLTLAVSINWEGVKITVMPFIGLAVEMTFVFIIYVFYLDMIEYEQWIPLGGNRFEGGRSSKHSKYTCSSGETQNRERKRLKKMYKREEKAAFKELHRKLRRGQH</sequence>
<organism evidence="3 4">
    <name type="scientific">Drosophila navojoa</name>
    <name type="common">Fruit fly</name>
    <dbReference type="NCBI Taxonomy" id="7232"/>
    <lineage>
        <taxon>Eukaryota</taxon>
        <taxon>Metazoa</taxon>
        <taxon>Ecdysozoa</taxon>
        <taxon>Arthropoda</taxon>
        <taxon>Hexapoda</taxon>
        <taxon>Insecta</taxon>
        <taxon>Pterygota</taxon>
        <taxon>Neoptera</taxon>
        <taxon>Endopterygota</taxon>
        <taxon>Diptera</taxon>
        <taxon>Brachycera</taxon>
        <taxon>Muscomorpha</taxon>
        <taxon>Ephydroidea</taxon>
        <taxon>Drosophilidae</taxon>
        <taxon>Drosophila</taxon>
    </lineage>
</organism>
<feature type="transmembrane region" description="Helical" evidence="2">
    <location>
        <begin position="169"/>
        <end position="190"/>
    </location>
</feature>
<comment type="caution">
    <text evidence="3">The sequence shown here is derived from an EMBL/GenBank/DDBJ whole genome shotgun (WGS) entry which is preliminary data.</text>
</comment>
<dbReference type="OrthoDB" id="7871303at2759"/>
<accession>A0A484BTH8</accession>
<feature type="compositionally biased region" description="Basic residues" evidence="1">
    <location>
        <begin position="57"/>
        <end position="68"/>
    </location>
</feature>
<protein>
    <recommendedName>
        <fullName evidence="5">Transmembrane protein</fullName>
    </recommendedName>
</protein>
<reference evidence="3 4" key="1">
    <citation type="journal article" date="2019" name="J. Hered.">
        <title>An Improved Genome Assembly for Drosophila navojoa, the Basal Species in the mojavensis Cluster.</title>
        <authorList>
            <person name="Vanderlinde T."/>
            <person name="Dupim E.G."/>
            <person name="Nazario-Yepiz N.O."/>
            <person name="Carvalho A.B."/>
        </authorList>
    </citation>
    <scope>NUCLEOTIDE SEQUENCE [LARGE SCALE GENOMIC DNA]</scope>
    <source>
        <strain evidence="3">Navoj_Jal97</strain>
        <tissue evidence="3">Whole organism</tissue>
    </source>
</reference>
<gene>
    <name evidence="3" type="ORF">AWZ03_002262</name>
</gene>
<feature type="transmembrane region" description="Helical" evidence="2">
    <location>
        <begin position="137"/>
        <end position="157"/>
    </location>
</feature>
<evidence type="ECO:0000313" key="3">
    <source>
        <dbReference type="EMBL" id="TDG51175.1"/>
    </source>
</evidence>
<dbReference type="AlphaFoldDB" id="A0A484BTH8"/>
<feature type="transmembrane region" description="Helical" evidence="2">
    <location>
        <begin position="18"/>
        <end position="39"/>
    </location>
</feature>
<evidence type="ECO:0000256" key="1">
    <source>
        <dbReference type="SAM" id="MobiDB-lite"/>
    </source>
</evidence>
<evidence type="ECO:0000256" key="2">
    <source>
        <dbReference type="SAM" id="Phobius"/>
    </source>
</evidence>
<feature type="region of interest" description="Disordered" evidence="1">
    <location>
        <begin position="56"/>
        <end position="79"/>
    </location>
</feature>